<evidence type="ECO:0000256" key="1">
    <source>
        <dbReference type="SAM" id="MobiDB-lite"/>
    </source>
</evidence>
<protein>
    <submittedName>
        <fullName evidence="2">Uncharacterized protein</fullName>
    </submittedName>
</protein>
<dbReference type="Proteomes" id="UP001589891">
    <property type="component" value="Unassembled WGS sequence"/>
</dbReference>
<keyword evidence="3" id="KW-1185">Reference proteome</keyword>
<feature type="compositionally biased region" description="Low complexity" evidence="1">
    <location>
        <begin position="1"/>
        <end position="10"/>
    </location>
</feature>
<organism evidence="2 3">
    <name type="scientific">Azorhizophilus paspali</name>
    <name type="common">Azotobacter paspali</name>
    <dbReference type="NCBI Taxonomy" id="69963"/>
    <lineage>
        <taxon>Bacteria</taxon>
        <taxon>Pseudomonadati</taxon>
        <taxon>Pseudomonadota</taxon>
        <taxon>Gammaproteobacteria</taxon>
        <taxon>Pseudomonadales</taxon>
        <taxon>Pseudomonadaceae</taxon>
        <taxon>Azorhizophilus</taxon>
    </lineage>
</organism>
<reference evidence="2 3" key="1">
    <citation type="submission" date="2024-09" db="EMBL/GenBank/DDBJ databases">
        <authorList>
            <person name="Sun Q."/>
            <person name="Mori K."/>
        </authorList>
    </citation>
    <scope>NUCLEOTIDE SEQUENCE [LARGE SCALE GENOMIC DNA]</scope>
    <source>
        <strain evidence="2 3">NCAIM B.01794</strain>
    </source>
</reference>
<evidence type="ECO:0000313" key="2">
    <source>
        <dbReference type="EMBL" id="MFC0711986.1"/>
    </source>
</evidence>
<dbReference type="EMBL" id="JBHLSS010000145">
    <property type="protein sequence ID" value="MFC0711986.1"/>
    <property type="molecule type" value="Genomic_DNA"/>
</dbReference>
<feature type="region of interest" description="Disordered" evidence="1">
    <location>
        <begin position="125"/>
        <end position="151"/>
    </location>
</feature>
<name>A0ABV6SSG8_AZOPA</name>
<feature type="region of interest" description="Disordered" evidence="1">
    <location>
        <begin position="1"/>
        <end position="92"/>
    </location>
</feature>
<proteinExistence type="predicted"/>
<sequence>MTCSMPRPSSSAPPPQQRRPAAQAEAREGDDAEQQAGEEAALAAAAEQPAETEQGEDVGQPVGAEQRGGLASRPAVLHGDGDDEVGKEHRRLHAELQQAVVAQQSELAAQRDQTQRLDGLPARWIDMQHPGRQQGSNQVHRADRQPTAARP</sequence>
<feature type="compositionally biased region" description="Low complexity" evidence="1">
    <location>
        <begin position="34"/>
        <end position="52"/>
    </location>
</feature>
<gene>
    <name evidence="2" type="ORF">ACFFGX_21385</name>
</gene>
<dbReference type="RefSeq" id="WP_376949201.1">
    <property type="nucleotide sequence ID" value="NZ_CP171449.1"/>
</dbReference>
<evidence type="ECO:0000313" key="3">
    <source>
        <dbReference type="Proteomes" id="UP001589891"/>
    </source>
</evidence>
<accession>A0ABV6SSG8</accession>
<comment type="caution">
    <text evidence="2">The sequence shown here is derived from an EMBL/GenBank/DDBJ whole genome shotgun (WGS) entry which is preliminary data.</text>
</comment>